<dbReference type="GO" id="GO:0005840">
    <property type="term" value="C:ribosome"/>
    <property type="evidence" value="ECO:0007669"/>
    <property type="project" value="UniProtKB-KW"/>
</dbReference>
<sequence length="66" mass="7515">MPKMKTHSGLSKRVKKTASGQLKRAHAFAYHKAAAKTPKRKRHLRGTTLVSRGDTRRIKQMIAYVK</sequence>
<evidence type="ECO:0000256" key="4">
    <source>
        <dbReference type="HAMAP-Rule" id="MF_00514"/>
    </source>
</evidence>
<dbReference type="Pfam" id="PF01632">
    <property type="entry name" value="Ribosomal_L35p"/>
    <property type="match status" value="1"/>
</dbReference>
<dbReference type="SUPFAM" id="SSF143034">
    <property type="entry name" value="L35p-like"/>
    <property type="match status" value="1"/>
</dbReference>
<organism evidence="7 8">
    <name type="scientific">Alicyclobacillus cycloheptanicus</name>
    <dbReference type="NCBI Taxonomy" id="1457"/>
    <lineage>
        <taxon>Bacteria</taxon>
        <taxon>Bacillati</taxon>
        <taxon>Bacillota</taxon>
        <taxon>Bacilli</taxon>
        <taxon>Bacillales</taxon>
        <taxon>Alicyclobacillaceae</taxon>
        <taxon>Alicyclobacillus</taxon>
    </lineage>
</organism>
<feature type="compositionally biased region" description="Basic residues" evidence="6">
    <location>
        <begin position="1"/>
        <end position="16"/>
    </location>
</feature>
<evidence type="ECO:0000313" key="8">
    <source>
        <dbReference type="Proteomes" id="UP001232973"/>
    </source>
</evidence>
<proteinExistence type="inferred from homology"/>
<evidence type="ECO:0000256" key="3">
    <source>
        <dbReference type="ARBA" id="ARBA00023274"/>
    </source>
</evidence>
<dbReference type="PANTHER" id="PTHR33343">
    <property type="entry name" value="54S RIBOSOMAL PROTEIN BL35M"/>
    <property type="match status" value="1"/>
</dbReference>
<dbReference type="RefSeq" id="WP_274455225.1">
    <property type="nucleotide sequence ID" value="NZ_CP067097.1"/>
</dbReference>
<reference evidence="7 8" key="1">
    <citation type="submission" date="2023-07" db="EMBL/GenBank/DDBJ databases">
        <title>Genomic Encyclopedia of Type Strains, Phase IV (KMG-IV): sequencing the most valuable type-strain genomes for metagenomic binning, comparative biology and taxonomic classification.</title>
        <authorList>
            <person name="Goeker M."/>
        </authorList>
    </citation>
    <scope>NUCLEOTIDE SEQUENCE [LARGE SCALE GENOMIC DNA]</scope>
    <source>
        <strain evidence="7 8">DSM 4006</strain>
    </source>
</reference>
<keyword evidence="8" id="KW-1185">Reference proteome</keyword>
<comment type="caution">
    <text evidence="7">The sequence shown here is derived from an EMBL/GenBank/DDBJ whole genome shotgun (WGS) entry which is preliminary data.</text>
</comment>
<gene>
    <name evidence="4" type="primary">rpmI</name>
    <name evidence="7" type="ORF">J2S03_000610</name>
</gene>
<protein>
    <recommendedName>
        <fullName evidence="4">Large ribosomal subunit protein bL35</fullName>
    </recommendedName>
</protein>
<keyword evidence="3 4" id="KW-0687">Ribonucleoprotein</keyword>
<evidence type="ECO:0000256" key="5">
    <source>
        <dbReference type="RuleBase" id="RU000568"/>
    </source>
</evidence>
<dbReference type="InterPro" id="IPR021137">
    <property type="entry name" value="Ribosomal_bL35-like"/>
</dbReference>
<dbReference type="NCBIfam" id="TIGR00001">
    <property type="entry name" value="rpmI_bact"/>
    <property type="match status" value="1"/>
</dbReference>
<evidence type="ECO:0000256" key="2">
    <source>
        <dbReference type="ARBA" id="ARBA00022980"/>
    </source>
</evidence>
<keyword evidence="2 4" id="KW-0689">Ribosomal protein</keyword>
<dbReference type="EMBL" id="JAUSTP010000002">
    <property type="protein sequence ID" value="MDQ0188798.1"/>
    <property type="molecule type" value="Genomic_DNA"/>
</dbReference>
<evidence type="ECO:0000256" key="6">
    <source>
        <dbReference type="SAM" id="MobiDB-lite"/>
    </source>
</evidence>
<dbReference type="InterPro" id="IPR037229">
    <property type="entry name" value="Ribosomal_bL35_sf"/>
</dbReference>
<dbReference type="Gene3D" id="4.10.410.60">
    <property type="match status" value="1"/>
</dbReference>
<comment type="similarity">
    <text evidence="1 4 5">Belongs to the bacterial ribosomal protein bL35 family.</text>
</comment>
<dbReference type="Proteomes" id="UP001232973">
    <property type="component" value="Unassembled WGS sequence"/>
</dbReference>
<evidence type="ECO:0000256" key="1">
    <source>
        <dbReference type="ARBA" id="ARBA00006598"/>
    </source>
</evidence>
<dbReference type="InterPro" id="IPR001706">
    <property type="entry name" value="Ribosomal_bL35"/>
</dbReference>
<dbReference type="PANTHER" id="PTHR33343:SF1">
    <property type="entry name" value="LARGE RIBOSOMAL SUBUNIT PROTEIN BL35M"/>
    <property type="match status" value="1"/>
</dbReference>
<accession>A0ABT9XER9</accession>
<dbReference type="PRINTS" id="PR00064">
    <property type="entry name" value="RIBOSOMALL35"/>
</dbReference>
<evidence type="ECO:0000313" key="7">
    <source>
        <dbReference type="EMBL" id="MDQ0188798.1"/>
    </source>
</evidence>
<feature type="region of interest" description="Disordered" evidence="6">
    <location>
        <begin position="1"/>
        <end position="24"/>
    </location>
</feature>
<name>A0ABT9XER9_9BACL</name>
<dbReference type="HAMAP" id="MF_00514">
    <property type="entry name" value="Ribosomal_bL35"/>
    <property type="match status" value="1"/>
</dbReference>